<evidence type="ECO:0000313" key="12">
    <source>
        <dbReference type="EMBL" id="OFC72285.1"/>
    </source>
</evidence>
<evidence type="ECO:0000256" key="1">
    <source>
        <dbReference type="ARBA" id="ARBA00008213"/>
    </source>
</evidence>
<comment type="function">
    <text evidence="6 8 9">Necessary for efficient RNA polymerase transcription elongation past template-encoded arresting sites. The arresting sites in DNA have the property of trapping a certain fraction of elongating RNA polymerases that pass through, resulting in locked ternary complexes. Cleavage of the nascent transcript by cleavage factors such as GreA or GreB allows the resumption of elongation from the new 3'terminus. GreA releases sequences of 2 to 3 nucleotides.</text>
</comment>
<dbReference type="PROSITE" id="PS00829">
    <property type="entry name" value="GREAB_1"/>
    <property type="match status" value="1"/>
</dbReference>
<evidence type="ECO:0000256" key="2">
    <source>
        <dbReference type="ARBA" id="ARBA00013729"/>
    </source>
</evidence>
<organism evidence="12 13">
    <name type="scientific">Alteromonas confluentis</name>
    <dbReference type="NCBI Taxonomy" id="1656094"/>
    <lineage>
        <taxon>Bacteria</taxon>
        <taxon>Pseudomonadati</taxon>
        <taxon>Pseudomonadota</taxon>
        <taxon>Gammaproteobacteria</taxon>
        <taxon>Alteromonadales</taxon>
        <taxon>Alteromonadaceae</taxon>
        <taxon>Alteromonas/Salinimonas group</taxon>
        <taxon>Alteromonas</taxon>
    </lineage>
</organism>
<dbReference type="EMBL" id="MDHN01000005">
    <property type="protein sequence ID" value="OFC72285.1"/>
    <property type="molecule type" value="Genomic_DNA"/>
</dbReference>
<dbReference type="Proteomes" id="UP000175691">
    <property type="component" value="Unassembled WGS sequence"/>
</dbReference>
<dbReference type="GO" id="GO:0032784">
    <property type="term" value="P:regulation of DNA-templated transcription elongation"/>
    <property type="evidence" value="ECO:0007669"/>
    <property type="project" value="UniProtKB-UniRule"/>
</dbReference>
<dbReference type="FunFam" id="3.10.50.30:FF:000001">
    <property type="entry name" value="Transcription elongation factor GreA"/>
    <property type="match status" value="1"/>
</dbReference>
<dbReference type="InterPro" id="IPR028624">
    <property type="entry name" value="Tscrpt_elong_fac_GreA/B"/>
</dbReference>
<proteinExistence type="inferred from homology"/>
<dbReference type="InterPro" id="IPR022691">
    <property type="entry name" value="Tscrpt_elong_fac_GreA/B_N"/>
</dbReference>
<evidence type="ECO:0000256" key="5">
    <source>
        <dbReference type="ARBA" id="ARBA00023163"/>
    </source>
</evidence>
<evidence type="ECO:0000313" key="13">
    <source>
        <dbReference type="Proteomes" id="UP000175691"/>
    </source>
</evidence>
<accession>A0A1E7ZFI0</accession>
<dbReference type="Gene3D" id="1.10.287.180">
    <property type="entry name" value="Transcription elongation factor, GreA/GreB, N-terminal domain"/>
    <property type="match status" value="1"/>
</dbReference>
<dbReference type="PROSITE" id="PS00830">
    <property type="entry name" value="GREAB_2"/>
    <property type="match status" value="1"/>
</dbReference>
<comment type="similarity">
    <text evidence="1 8 9">Belongs to the GreA/GreB family.</text>
</comment>
<dbReference type="InterPro" id="IPR036953">
    <property type="entry name" value="GreA/GreB_C_sf"/>
</dbReference>
<dbReference type="Pfam" id="PF03449">
    <property type="entry name" value="GreA_GreB_N"/>
    <property type="match status" value="1"/>
</dbReference>
<dbReference type="GO" id="GO:0070063">
    <property type="term" value="F:RNA polymerase binding"/>
    <property type="evidence" value="ECO:0007669"/>
    <property type="project" value="InterPro"/>
</dbReference>
<evidence type="ECO:0000256" key="7">
    <source>
        <dbReference type="ARBA" id="ARBA00030776"/>
    </source>
</evidence>
<dbReference type="FunFam" id="1.10.287.180:FF:000001">
    <property type="entry name" value="Transcription elongation factor GreA"/>
    <property type="match status" value="1"/>
</dbReference>
<evidence type="ECO:0000256" key="3">
    <source>
        <dbReference type="ARBA" id="ARBA00023015"/>
    </source>
</evidence>
<dbReference type="SUPFAM" id="SSF54534">
    <property type="entry name" value="FKBP-like"/>
    <property type="match status" value="1"/>
</dbReference>
<dbReference type="SUPFAM" id="SSF46557">
    <property type="entry name" value="GreA transcript cleavage protein, N-terminal domain"/>
    <property type="match status" value="1"/>
</dbReference>
<keyword evidence="13" id="KW-1185">Reference proteome</keyword>
<evidence type="ECO:0000259" key="11">
    <source>
        <dbReference type="Pfam" id="PF03449"/>
    </source>
</evidence>
<comment type="caution">
    <text evidence="12">The sequence shown here is derived from an EMBL/GenBank/DDBJ whole genome shotgun (WGS) entry which is preliminary data.</text>
</comment>
<dbReference type="GO" id="GO:0003746">
    <property type="term" value="F:translation elongation factor activity"/>
    <property type="evidence" value="ECO:0007669"/>
    <property type="project" value="UniProtKB-KW"/>
</dbReference>
<keyword evidence="12" id="KW-0251">Elongation factor</keyword>
<protein>
    <recommendedName>
        <fullName evidence="2 8">Transcription elongation factor GreA</fullName>
    </recommendedName>
    <alternativeName>
        <fullName evidence="7 8">Transcript cleavage factor GreA</fullName>
    </alternativeName>
</protein>
<dbReference type="NCBIfam" id="NF001264">
    <property type="entry name" value="PRK00226.1-5"/>
    <property type="match status" value="1"/>
</dbReference>
<dbReference type="NCBIfam" id="NF001263">
    <property type="entry name" value="PRK00226.1-4"/>
    <property type="match status" value="1"/>
</dbReference>
<evidence type="ECO:0000259" key="10">
    <source>
        <dbReference type="Pfam" id="PF01272"/>
    </source>
</evidence>
<dbReference type="InterPro" id="IPR018151">
    <property type="entry name" value="TF_GreA/GreB_CS"/>
</dbReference>
<keyword evidence="4 8" id="KW-0238">DNA-binding</keyword>
<dbReference type="PANTHER" id="PTHR30437">
    <property type="entry name" value="TRANSCRIPTION ELONGATION FACTOR GREA"/>
    <property type="match status" value="1"/>
</dbReference>
<evidence type="ECO:0000256" key="9">
    <source>
        <dbReference type="RuleBase" id="RU000556"/>
    </source>
</evidence>
<dbReference type="STRING" id="1656094.BFC18_03220"/>
<evidence type="ECO:0000256" key="6">
    <source>
        <dbReference type="ARBA" id="ARBA00024916"/>
    </source>
</evidence>
<name>A0A1E7ZFI0_9ALTE</name>
<dbReference type="NCBIfam" id="TIGR01462">
    <property type="entry name" value="greA"/>
    <property type="match status" value="1"/>
</dbReference>
<gene>
    <name evidence="8" type="primary">greA</name>
    <name evidence="12" type="ORF">BFC18_03220</name>
</gene>
<dbReference type="GO" id="GO:0006354">
    <property type="term" value="P:DNA-templated transcription elongation"/>
    <property type="evidence" value="ECO:0007669"/>
    <property type="project" value="TreeGrafter"/>
</dbReference>
<evidence type="ECO:0000256" key="4">
    <source>
        <dbReference type="ARBA" id="ARBA00023125"/>
    </source>
</evidence>
<dbReference type="InterPro" id="IPR001437">
    <property type="entry name" value="Tscrpt_elong_fac_GreA/B_C"/>
</dbReference>
<feature type="domain" description="Transcription elongation factor GreA/GreB N-terminal" evidence="11">
    <location>
        <begin position="5"/>
        <end position="74"/>
    </location>
</feature>
<dbReference type="Gene3D" id="3.10.50.30">
    <property type="entry name" value="Transcription elongation factor, GreA/GreB, C-terminal domain"/>
    <property type="match status" value="1"/>
</dbReference>
<keyword evidence="3 8" id="KW-0805">Transcription regulation</keyword>
<dbReference type="AlphaFoldDB" id="A0A1E7ZFI0"/>
<keyword evidence="5 8" id="KW-0804">Transcription</keyword>
<dbReference type="Pfam" id="PF01272">
    <property type="entry name" value="GreA_GreB"/>
    <property type="match status" value="1"/>
</dbReference>
<dbReference type="GO" id="GO:0003677">
    <property type="term" value="F:DNA binding"/>
    <property type="evidence" value="ECO:0007669"/>
    <property type="project" value="UniProtKB-UniRule"/>
</dbReference>
<dbReference type="RefSeq" id="WP_070123512.1">
    <property type="nucleotide sequence ID" value="NZ_MDHN01000005.1"/>
</dbReference>
<evidence type="ECO:0000256" key="8">
    <source>
        <dbReference type="HAMAP-Rule" id="MF_00105"/>
    </source>
</evidence>
<sequence length="158" mass="17628">MSQYPMTARGAELLRKELNELKTVTRPRIINSIAEAREHGDLKENAEYHAAREEQSFCEGRIQDIEGKLSNAQIIDVTKMDNTGKVIFGTTVTIMNLETDAETTYRIVGDDEADIKNNLISVNSPIARGLIGKELDDVVNIQTPAGTVEFEITEVEYI</sequence>
<dbReference type="PANTHER" id="PTHR30437:SF4">
    <property type="entry name" value="TRANSCRIPTION ELONGATION FACTOR GREA"/>
    <property type="match status" value="1"/>
</dbReference>
<dbReference type="PIRSF" id="PIRSF006092">
    <property type="entry name" value="GreA_GreB"/>
    <property type="match status" value="1"/>
</dbReference>
<feature type="domain" description="Transcription elongation factor GreA/GreB C-terminal" evidence="10">
    <location>
        <begin position="83"/>
        <end position="157"/>
    </location>
</feature>
<dbReference type="OrthoDB" id="9808774at2"/>
<dbReference type="InterPro" id="IPR036805">
    <property type="entry name" value="Tscrpt_elong_fac_GreA/B_N_sf"/>
</dbReference>
<reference evidence="12 13" key="1">
    <citation type="submission" date="2016-08" db="EMBL/GenBank/DDBJ databases">
        <authorList>
            <person name="Seilhamer J.J."/>
        </authorList>
    </citation>
    <scope>NUCLEOTIDE SEQUENCE [LARGE SCALE GENOMIC DNA]</scope>
    <source>
        <strain evidence="12 13">KCTC 42603</strain>
    </source>
</reference>
<dbReference type="NCBIfam" id="NF001261">
    <property type="entry name" value="PRK00226.1-2"/>
    <property type="match status" value="1"/>
</dbReference>
<dbReference type="InterPro" id="IPR006359">
    <property type="entry name" value="Tscrpt_elong_fac_GreA"/>
</dbReference>
<dbReference type="InterPro" id="IPR023459">
    <property type="entry name" value="Tscrpt_elong_fac_GreA/B_fam"/>
</dbReference>
<keyword evidence="12" id="KW-0648">Protein biosynthesis</keyword>
<dbReference type="HAMAP" id="MF_00105">
    <property type="entry name" value="GreA_GreB"/>
    <property type="match status" value="1"/>
</dbReference>